<dbReference type="InterPro" id="IPR036179">
    <property type="entry name" value="Ig-like_dom_sf"/>
</dbReference>
<evidence type="ECO:0000259" key="5">
    <source>
        <dbReference type="PROSITE" id="PS50835"/>
    </source>
</evidence>
<feature type="domain" description="Ig-like" evidence="5">
    <location>
        <begin position="1"/>
        <end position="54"/>
    </location>
</feature>
<evidence type="ECO:0000256" key="4">
    <source>
        <dbReference type="ARBA" id="ARBA00023319"/>
    </source>
</evidence>
<keyword evidence="2" id="KW-1015">Disulfide bond</keyword>
<dbReference type="SUPFAM" id="SSF48726">
    <property type="entry name" value="Immunoglobulin"/>
    <property type="match status" value="3"/>
</dbReference>
<dbReference type="SMART" id="SM00408">
    <property type="entry name" value="IGc2"/>
    <property type="match status" value="2"/>
</dbReference>
<dbReference type="InterPro" id="IPR007110">
    <property type="entry name" value="Ig-like_dom"/>
</dbReference>
<protein>
    <recommendedName>
        <fullName evidence="5">Ig-like domain-containing protein</fullName>
    </recommendedName>
</protein>
<keyword evidence="3" id="KW-0325">Glycoprotein</keyword>
<sequence>MNGSTEVTASDRVQLTDENKTLNFTSVSRYDQGLYRCHVSNPVSHSISETVNITVNCEVNLTPRIFASVFIQIFSNLQTTLMTSRLTDGNSTLTIANVSRYDQGPFRCFVSNAVSSGSSDPVNISVSLNGQDTTTSFTGSNITLSCSAESRPPAIIQWIFNGAPLNHSGKELTLENLTLSHSGVYQCLLHNTVTGRYNSVNIFISAIAPLLQFNFAIGWEL</sequence>
<dbReference type="AlphaFoldDB" id="A0A8C5EP38"/>
<dbReference type="Pfam" id="PF13927">
    <property type="entry name" value="Ig_3"/>
    <property type="match status" value="1"/>
</dbReference>
<dbReference type="Ensembl" id="ENSGWIT00000022001.1">
    <property type="protein sequence ID" value="ENSGWIP00000020004.1"/>
    <property type="gene ID" value="ENSGWIG00000010882.1"/>
</dbReference>
<keyword evidence="7" id="KW-1185">Reference proteome</keyword>
<dbReference type="Gene3D" id="2.60.40.10">
    <property type="entry name" value="Immunoglobulins"/>
    <property type="match status" value="3"/>
</dbReference>
<evidence type="ECO:0000256" key="1">
    <source>
        <dbReference type="ARBA" id="ARBA00022729"/>
    </source>
</evidence>
<name>A0A8C5EP38_GOUWI</name>
<dbReference type="SMART" id="SM00409">
    <property type="entry name" value="IG"/>
    <property type="match status" value="3"/>
</dbReference>
<accession>A0A8C5EP38</accession>
<proteinExistence type="predicted"/>
<dbReference type="Proteomes" id="UP000694680">
    <property type="component" value="Chromosome 16"/>
</dbReference>
<dbReference type="PROSITE" id="PS50835">
    <property type="entry name" value="IG_LIKE"/>
    <property type="match status" value="2"/>
</dbReference>
<evidence type="ECO:0000313" key="7">
    <source>
        <dbReference type="Proteomes" id="UP000694680"/>
    </source>
</evidence>
<keyword evidence="4" id="KW-0393">Immunoglobulin domain</keyword>
<reference evidence="6" key="2">
    <citation type="submission" date="2025-08" db="UniProtKB">
        <authorList>
            <consortium name="Ensembl"/>
        </authorList>
    </citation>
    <scope>IDENTIFICATION</scope>
</reference>
<reference evidence="6" key="1">
    <citation type="submission" date="2020-06" db="EMBL/GenBank/DDBJ databases">
        <authorList>
            <consortium name="Wellcome Sanger Institute Data Sharing"/>
        </authorList>
    </citation>
    <scope>NUCLEOTIDE SEQUENCE [LARGE SCALE GENOMIC DNA]</scope>
</reference>
<dbReference type="InterPro" id="IPR003598">
    <property type="entry name" value="Ig_sub2"/>
</dbReference>
<reference evidence="6" key="3">
    <citation type="submission" date="2025-09" db="UniProtKB">
        <authorList>
            <consortium name="Ensembl"/>
        </authorList>
    </citation>
    <scope>IDENTIFICATION</scope>
</reference>
<keyword evidence="1" id="KW-0732">Signal</keyword>
<dbReference type="PANTHER" id="PTHR44337">
    <property type="entry name" value="CARCINOEMBRYONIC ANTIGEN-RELATED CELL ADHESION MOLECULE 8"/>
    <property type="match status" value="1"/>
</dbReference>
<evidence type="ECO:0000256" key="2">
    <source>
        <dbReference type="ARBA" id="ARBA00023157"/>
    </source>
</evidence>
<dbReference type="PANTHER" id="PTHR44337:SF20">
    <property type="entry name" value="CARCINOEMBRYONIC ANTIGEN-RELATED CELL ADHESION MOLECULE 5-RELATED"/>
    <property type="match status" value="1"/>
</dbReference>
<dbReference type="InterPro" id="IPR003599">
    <property type="entry name" value="Ig_sub"/>
</dbReference>
<organism evidence="6 7">
    <name type="scientific">Gouania willdenowi</name>
    <name type="common">Blunt-snouted clingfish</name>
    <name type="synonym">Lepadogaster willdenowi</name>
    <dbReference type="NCBI Taxonomy" id="441366"/>
    <lineage>
        <taxon>Eukaryota</taxon>
        <taxon>Metazoa</taxon>
        <taxon>Chordata</taxon>
        <taxon>Craniata</taxon>
        <taxon>Vertebrata</taxon>
        <taxon>Euteleostomi</taxon>
        <taxon>Actinopterygii</taxon>
        <taxon>Neopterygii</taxon>
        <taxon>Teleostei</taxon>
        <taxon>Neoteleostei</taxon>
        <taxon>Acanthomorphata</taxon>
        <taxon>Ovalentaria</taxon>
        <taxon>Blenniimorphae</taxon>
        <taxon>Blenniiformes</taxon>
        <taxon>Gobiesocoidei</taxon>
        <taxon>Gobiesocidae</taxon>
        <taxon>Gobiesocinae</taxon>
        <taxon>Gouania</taxon>
    </lineage>
</organism>
<dbReference type="InterPro" id="IPR052598">
    <property type="entry name" value="IgSF_CEA-related"/>
</dbReference>
<dbReference type="InterPro" id="IPR013783">
    <property type="entry name" value="Ig-like_fold"/>
</dbReference>
<feature type="domain" description="Ig-like" evidence="5">
    <location>
        <begin position="121"/>
        <end position="203"/>
    </location>
</feature>
<evidence type="ECO:0000256" key="3">
    <source>
        <dbReference type="ARBA" id="ARBA00023180"/>
    </source>
</evidence>
<evidence type="ECO:0000313" key="6">
    <source>
        <dbReference type="Ensembl" id="ENSGWIP00000020004.1"/>
    </source>
</evidence>